<evidence type="ECO:0000313" key="4">
    <source>
        <dbReference type="Proteomes" id="UP000198406"/>
    </source>
</evidence>
<feature type="coiled-coil region" evidence="1">
    <location>
        <begin position="574"/>
        <end position="608"/>
    </location>
</feature>
<feature type="compositionally biased region" description="Low complexity" evidence="2">
    <location>
        <begin position="224"/>
        <end position="242"/>
    </location>
</feature>
<evidence type="ECO:0000313" key="3">
    <source>
        <dbReference type="EMBL" id="GAX23057.1"/>
    </source>
</evidence>
<comment type="caution">
    <text evidence="3">The sequence shown here is derived from an EMBL/GenBank/DDBJ whole genome shotgun (WGS) entry which is preliminary data.</text>
</comment>
<feature type="compositionally biased region" description="Basic and acidic residues" evidence="2">
    <location>
        <begin position="145"/>
        <end position="159"/>
    </location>
</feature>
<reference evidence="3 4" key="1">
    <citation type="journal article" date="2015" name="Plant Cell">
        <title>Oil accumulation by the oleaginous diatom Fistulifera solaris as revealed by the genome and transcriptome.</title>
        <authorList>
            <person name="Tanaka T."/>
            <person name="Maeda Y."/>
            <person name="Veluchamy A."/>
            <person name="Tanaka M."/>
            <person name="Abida H."/>
            <person name="Marechal E."/>
            <person name="Bowler C."/>
            <person name="Muto M."/>
            <person name="Sunaga Y."/>
            <person name="Tanaka M."/>
            <person name="Yoshino T."/>
            <person name="Taniguchi T."/>
            <person name="Fukuda Y."/>
            <person name="Nemoto M."/>
            <person name="Matsumoto M."/>
            <person name="Wong P.S."/>
            <person name="Aburatani S."/>
            <person name="Fujibuchi W."/>
        </authorList>
    </citation>
    <scope>NUCLEOTIDE SEQUENCE [LARGE SCALE GENOMIC DNA]</scope>
    <source>
        <strain evidence="3 4">JPCC DA0580</strain>
    </source>
</reference>
<name>A0A1Z5K9W5_FISSO</name>
<evidence type="ECO:0000256" key="1">
    <source>
        <dbReference type="SAM" id="Coils"/>
    </source>
</evidence>
<gene>
    <name evidence="3" type="ORF">FisN_15Hh043</name>
</gene>
<protein>
    <submittedName>
        <fullName evidence="3">Uncharacterized protein</fullName>
    </submittedName>
</protein>
<dbReference type="AlphaFoldDB" id="A0A1Z5K9W5"/>
<organism evidence="3 4">
    <name type="scientific">Fistulifera solaris</name>
    <name type="common">Oleaginous diatom</name>
    <dbReference type="NCBI Taxonomy" id="1519565"/>
    <lineage>
        <taxon>Eukaryota</taxon>
        <taxon>Sar</taxon>
        <taxon>Stramenopiles</taxon>
        <taxon>Ochrophyta</taxon>
        <taxon>Bacillariophyta</taxon>
        <taxon>Bacillariophyceae</taxon>
        <taxon>Bacillariophycidae</taxon>
        <taxon>Naviculales</taxon>
        <taxon>Naviculaceae</taxon>
        <taxon>Fistulifera</taxon>
    </lineage>
</organism>
<dbReference type="Proteomes" id="UP000198406">
    <property type="component" value="Unassembled WGS sequence"/>
</dbReference>
<feature type="compositionally biased region" description="Low complexity" evidence="2">
    <location>
        <begin position="111"/>
        <end position="130"/>
    </location>
</feature>
<keyword evidence="4" id="KW-1185">Reference proteome</keyword>
<feature type="region of interest" description="Disordered" evidence="2">
    <location>
        <begin position="385"/>
        <end position="409"/>
    </location>
</feature>
<keyword evidence="1" id="KW-0175">Coiled coil</keyword>
<feature type="region of interest" description="Disordered" evidence="2">
    <location>
        <begin position="57"/>
        <end position="86"/>
    </location>
</feature>
<feature type="region of interest" description="Disordered" evidence="2">
    <location>
        <begin position="106"/>
        <end position="323"/>
    </location>
</feature>
<accession>A0A1Z5K9W5</accession>
<feature type="compositionally biased region" description="Basic and acidic residues" evidence="2">
    <location>
        <begin position="57"/>
        <end position="67"/>
    </location>
</feature>
<proteinExistence type="predicted"/>
<feature type="coiled-coil region" evidence="1">
    <location>
        <begin position="511"/>
        <end position="548"/>
    </location>
</feature>
<dbReference type="InParanoid" id="A0A1Z5K9W5"/>
<sequence length="727" mass="82051">MVIKKGKIGSALAAFESNISKNEQYGATNKSFIPGIASTRNFRIRPAPGSVCVSKERIAQKTTRSPDRSQSPTCSMTEDDGEDDVAISVTPKSPIKKLAGFGMLPSNIKASGNSSYSSEEGSSSGKRFSSAIQKEKTLNNPQERNCIRDRTIPLEDTRTESMSCNDSLPLSDVNESSKRDTKGVSPHPVDTRSVSPVRTVERLSSAELKNRPSTPRPRVTSSQRRTASTSPKRSRSPTSRTRNAIRNQISLTRSPMSAPMAPQRQLSDPEDLRANGNMPATRPEPVETPQPVSPASSSKSPKRRPKNLIAARTGSYENDLKRKKEEELRVQARQYDPAQHGLKGILKWDTMPPQKSGRRIRWAAILTDQRGVRSQDRRTSLEFTMGTHSASADQLKQPRRKSMSDFDQSLAKTDPPPFLVKESKTSRSTTLLLAAYKASLWQTGTQFREFRAACCVQAIARRFIVQYRMPIYRLEHQLRVIERQRIFDLNQIQEKKWRRMETAREKTDARMKQQESKYEMSQELVKCLREQNNRLEAKTQEYESKSKMLKTMNEHLETSSKQSESNVGILSSSLEILRNHNEMLQVQCEELESTIGEMHSRIEKMDRKYRLEQRLKGEMERVLRSIVMTVSIRSDDTALAHEIKTLHAVVVAERKHDSAECYLDNSSTTYGDDGSKLSILSSSASSRLVFSTSAHRGMDFDAHSFVSMDDDDDMMTMCTADSFSLEL</sequence>
<feature type="compositionally biased region" description="Polar residues" evidence="2">
    <location>
        <begin position="244"/>
        <end position="255"/>
    </location>
</feature>
<dbReference type="EMBL" id="BDSP01000193">
    <property type="protein sequence ID" value="GAX23057.1"/>
    <property type="molecule type" value="Genomic_DNA"/>
</dbReference>
<evidence type="ECO:0000256" key="2">
    <source>
        <dbReference type="SAM" id="MobiDB-lite"/>
    </source>
</evidence>